<dbReference type="PROSITE" id="PS51257">
    <property type="entry name" value="PROKAR_LIPOPROTEIN"/>
    <property type="match status" value="1"/>
</dbReference>
<dbReference type="EMBL" id="CP011307">
    <property type="protein sequence ID" value="ALP92877.1"/>
    <property type="molecule type" value="Genomic_DNA"/>
</dbReference>
<feature type="region of interest" description="Disordered" evidence="1">
    <location>
        <begin position="24"/>
        <end position="48"/>
    </location>
</feature>
<dbReference type="Proteomes" id="UP000064844">
    <property type="component" value="Chromosome"/>
</dbReference>
<dbReference type="RefSeq" id="WP_058116977.1">
    <property type="nucleotide sequence ID" value="NZ_CAMREZ010000006.1"/>
</dbReference>
<keyword evidence="2" id="KW-0732">Signal</keyword>
<keyword evidence="4" id="KW-1185">Reference proteome</keyword>
<reference evidence="4" key="2">
    <citation type="submission" date="2015-04" db="EMBL/GenBank/DDBJ databases">
        <title>A butyrogenic pathway from the amino acid lysine in a human gut commensal.</title>
        <authorList>
            <person name="de Vos W.M."/>
            <person name="Bui N.T.P."/>
            <person name="Plugge C.M."/>
            <person name="Ritari J."/>
        </authorList>
    </citation>
    <scope>NUCLEOTIDE SEQUENCE [LARGE SCALE GENOMIC DNA]</scope>
    <source>
        <strain evidence="4">AF211</strain>
    </source>
</reference>
<name>A0A0S2W0K3_9FIRM</name>
<feature type="compositionally biased region" description="Polar residues" evidence="1">
    <location>
        <begin position="24"/>
        <end position="40"/>
    </location>
</feature>
<organism evidence="3 4">
    <name type="scientific">Intestinimonas butyriciproducens</name>
    <dbReference type="NCBI Taxonomy" id="1297617"/>
    <lineage>
        <taxon>Bacteria</taxon>
        <taxon>Bacillati</taxon>
        <taxon>Bacillota</taxon>
        <taxon>Clostridia</taxon>
        <taxon>Eubacteriales</taxon>
        <taxon>Intestinimonas</taxon>
    </lineage>
</organism>
<proteinExistence type="predicted"/>
<evidence type="ECO:0008006" key="5">
    <source>
        <dbReference type="Google" id="ProtNLM"/>
    </source>
</evidence>
<protein>
    <recommendedName>
        <fullName evidence="5">Lipoprotein</fullName>
    </recommendedName>
</protein>
<sequence>MKKLSCLLTLSLCLTLTAACGSASSDQPAPTGDPGQSPTVAVSAPPAGEVTPYTGATFGLSRSAMAEAMSNTFSSSDLPNAFENDPDISELPDAENGDLVAYSYSICPGASCILYEAKDSGELTQVFLTGDSSQLSESDAKVFGSYLAVVTGGFSSSEEIASLDESLDIANAAFTDGTMNFFNGESASFSYIVTGGLAMLTVLPPL</sequence>
<dbReference type="AlphaFoldDB" id="A0A0S2W0K3"/>
<dbReference type="STRING" id="1297617.IB211_00482c"/>
<accession>A0A0S2W0K3</accession>
<gene>
    <name evidence="3" type="ORF">IB211_00482c</name>
</gene>
<dbReference type="KEGG" id="ibu:IB211_00482c"/>
<evidence type="ECO:0000313" key="4">
    <source>
        <dbReference type="Proteomes" id="UP000064844"/>
    </source>
</evidence>
<evidence type="ECO:0000256" key="2">
    <source>
        <dbReference type="SAM" id="SignalP"/>
    </source>
</evidence>
<reference evidence="3 4" key="1">
    <citation type="journal article" date="2015" name="Nat. Commun.">
        <title>Production of butyrate from lysine and the Amadori product fructoselysine by a human gut commensal.</title>
        <authorList>
            <person name="Bui T.P."/>
            <person name="Ritari J."/>
            <person name="Boeren S."/>
            <person name="de Waard P."/>
            <person name="Plugge C.M."/>
            <person name="de Vos W.M."/>
        </authorList>
    </citation>
    <scope>NUCLEOTIDE SEQUENCE [LARGE SCALE GENOMIC DNA]</scope>
    <source>
        <strain evidence="3 4">AF211</strain>
    </source>
</reference>
<evidence type="ECO:0000313" key="3">
    <source>
        <dbReference type="EMBL" id="ALP92877.1"/>
    </source>
</evidence>
<feature type="signal peptide" evidence="2">
    <location>
        <begin position="1"/>
        <end position="18"/>
    </location>
</feature>
<evidence type="ECO:0000256" key="1">
    <source>
        <dbReference type="SAM" id="MobiDB-lite"/>
    </source>
</evidence>
<feature type="chain" id="PRO_5038740493" description="Lipoprotein" evidence="2">
    <location>
        <begin position="19"/>
        <end position="206"/>
    </location>
</feature>